<dbReference type="RefSeq" id="WP_201882614.1">
    <property type="nucleotide sequence ID" value="NZ_JAERRF010000042.1"/>
</dbReference>
<evidence type="ECO:0000313" key="2">
    <source>
        <dbReference type="Proteomes" id="UP000634229"/>
    </source>
</evidence>
<gene>
    <name evidence="1" type="ORF">JK363_37955</name>
</gene>
<evidence type="ECO:0008006" key="3">
    <source>
        <dbReference type="Google" id="ProtNLM"/>
    </source>
</evidence>
<proteinExistence type="predicted"/>
<evidence type="ECO:0000313" key="1">
    <source>
        <dbReference type="EMBL" id="MBL1102301.1"/>
    </source>
</evidence>
<dbReference type="EMBL" id="JAERRF010000042">
    <property type="protein sequence ID" value="MBL1102301.1"/>
    <property type="molecule type" value="Genomic_DNA"/>
</dbReference>
<protein>
    <recommendedName>
        <fullName evidence="3">AG2 protein</fullName>
    </recommendedName>
</protein>
<comment type="caution">
    <text evidence="1">The sequence shown here is derived from an EMBL/GenBank/DDBJ whole genome shotgun (WGS) entry which is preliminary data.</text>
</comment>
<name>A0ABS1NQC7_9ACTN</name>
<keyword evidence="2" id="KW-1185">Reference proteome</keyword>
<accession>A0ABS1NQC7</accession>
<reference evidence="1 2" key="1">
    <citation type="submission" date="2021-01" db="EMBL/GenBank/DDBJ databases">
        <title>WGS of actinomycetes isolated from Thailand.</title>
        <authorList>
            <person name="Thawai C."/>
        </authorList>
    </citation>
    <scope>NUCLEOTIDE SEQUENCE [LARGE SCALE GENOMIC DNA]</scope>
    <source>
        <strain evidence="1 2">CA1R205</strain>
    </source>
</reference>
<sequence length="763" mass="83197">MSEQLGYTEVKNANLTPLREAVTKWSQAPGKFQQIDTNFGTDVTKGLAHSDWHGEAADAAWRTLRAVRRQILAAAEEARRVHNVMKQGLEKFTSAKNTLDAIEKELEGHQYLKLNKHDGSVYLDLPDDQEQNRAALTKSYQDTFAHYRERTRTALELAAEADSALVQALTADVNGERRGFNDHAYNSLDQARKATAKDLKKAIELAGTENGRLSSPQLAQLSVLMARHSQDPEFAEQFATKLGAERTLKLWYNATHPHNPLYPDTDVDDTAWWKSAKSLQQSLGTTLATASHADTPAMAAWKDEMIRLGPQRLEDSGGRTHPYGFQLMSNLMRTGTYDKDFLNTYGDKLVAWDKKNNTKDGFAYWSNTGDTDALNLIGRRGDNGMDAMTGFLEGLGHSPEASTEFFHKPAGGGLNPRFEYLTQDRNWIFDGNTQGGPRTLPGHEALGHALTAATTGYAWDADEVAGKDPEIFRHGGDRRTAATADVMEQVVAVYGGEDGPGLLHDQPGMATSLGRMGGAYVDDINYHMSGVGEHSKSGDAFPPAYRGRADFGRDGALNFLSVLGQNETSHGIMNQAEHLYTLSQIAAHPPADGAENYAMGRRALLTEAEARGVLDQSRAAQIEATYAHDSAEAQKAFQESSNWTRVGYNASTPVVSQGIVSVVGKAGPWGLVVPVAVSAGQEFAKVFHNDAIFGGPDLPEPPQDASEFYRRGENQFGEVAAQYFKGHGNELDAEGDLADDLKEKYHGTGAGEAAHLGRKPYPG</sequence>
<organism evidence="1 2">
    <name type="scientific">Streptomyces coffeae</name>
    <dbReference type="NCBI Taxonomy" id="621382"/>
    <lineage>
        <taxon>Bacteria</taxon>
        <taxon>Bacillati</taxon>
        <taxon>Actinomycetota</taxon>
        <taxon>Actinomycetes</taxon>
        <taxon>Kitasatosporales</taxon>
        <taxon>Streptomycetaceae</taxon>
        <taxon>Streptomyces</taxon>
    </lineage>
</organism>
<dbReference type="Proteomes" id="UP000634229">
    <property type="component" value="Unassembled WGS sequence"/>
</dbReference>